<dbReference type="PANTHER" id="PTHR19343:SF13">
    <property type="entry name" value="T CELL RECEPTOR ALPHA VARIABLE 21"/>
    <property type="match status" value="1"/>
</dbReference>
<dbReference type="SMART" id="SM00409">
    <property type="entry name" value="IG"/>
    <property type="match status" value="1"/>
</dbReference>
<evidence type="ECO:0000259" key="8">
    <source>
        <dbReference type="PROSITE" id="PS50835"/>
    </source>
</evidence>
<dbReference type="InterPro" id="IPR051006">
    <property type="entry name" value="TCR_variable_domain"/>
</dbReference>
<dbReference type="SUPFAM" id="SSF48726">
    <property type="entry name" value="Immunoglobulin"/>
    <property type="match status" value="1"/>
</dbReference>
<keyword evidence="1 7" id="KW-0732">Signal</keyword>
<accession>Q90XW9</accession>
<evidence type="ECO:0000256" key="1">
    <source>
        <dbReference type="ARBA" id="ARBA00022729"/>
    </source>
</evidence>
<feature type="signal peptide" evidence="7">
    <location>
        <begin position="1"/>
        <end position="18"/>
    </location>
</feature>
<evidence type="ECO:0000256" key="4">
    <source>
        <dbReference type="ARBA" id="ARBA00023170"/>
    </source>
</evidence>
<evidence type="ECO:0000256" key="5">
    <source>
        <dbReference type="ARBA" id="ARBA00023319"/>
    </source>
</evidence>
<keyword evidence="5" id="KW-0393">Immunoglobulin domain</keyword>
<protein>
    <submittedName>
        <fullName evidence="9">New antigen receptor</fullName>
    </submittedName>
</protein>
<dbReference type="CDD" id="cd00099">
    <property type="entry name" value="IgV"/>
    <property type="match status" value="1"/>
</dbReference>
<dbReference type="SMART" id="SM00406">
    <property type="entry name" value="IGv"/>
    <property type="match status" value="1"/>
</dbReference>
<sequence length="164" mass="18010">MNIFLLSVLLALFPNVFTAWVDQTPRTATKETGESLTINCVLRDASYGSERTGWYRTKLGSTNEQTISIGGRYVETVNKGSKSFSLRIRDLRVEDSGTYKCGGLATLTAPYEQLYSYEKGAGTVLTVKPGVLPSPPVISLLYSATEEQRGNGFVQLICLISGYY</sequence>
<dbReference type="InterPro" id="IPR036179">
    <property type="entry name" value="Ig-like_dom_sf"/>
</dbReference>
<feature type="chain" id="PRO_5004318342" evidence="7">
    <location>
        <begin position="19"/>
        <end position="164"/>
    </location>
</feature>
<evidence type="ECO:0000256" key="2">
    <source>
        <dbReference type="ARBA" id="ARBA00022859"/>
    </source>
</evidence>
<reference evidence="9" key="1">
    <citation type="journal article" date="2001" name="Mol. Immunol.">
        <title>Isolation of the new antigen receptor from wobbegong sharks, and use as a scaffold for the display of protein loop libraries.</title>
        <authorList>
            <person name="Nuttall S.D."/>
            <person name="Krishnan U.V."/>
            <person name="Hattarki M."/>
            <person name="De Gori R."/>
            <person name="Irving R.A."/>
            <person name="Hudson P.J."/>
        </authorList>
    </citation>
    <scope>NUCLEOTIDE SEQUENCE</scope>
</reference>
<evidence type="ECO:0000313" key="9">
    <source>
        <dbReference type="EMBL" id="AAK97359.1"/>
    </source>
</evidence>
<keyword evidence="3" id="KW-1064">Adaptive immunity</keyword>
<dbReference type="Gene3D" id="2.60.40.10">
    <property type="entry name" value="Immunoglobulins"/>
    <property type="match status" value="1"/>
</dbReference>
<keyword evidence="4 9" id="KW-0675">Receptor</keyword>
<dbReference type="InterPro" id="IPR007110">
    <property type="entry name" value="Ig-like_dom"/>
</dbReference>
<dbReference type="InterPro" id="IPR003599">
    <property type="entry name" value="Ig_sub"/>
</dbReference>
<evidence type="ECO:0000256" key="3">
    <source>
        <dbReference type="ARBA" id="ARBA00023130"/>
    </source>
</evidence>
<name>Q90XW9_9CHON</name>
<dbReference type="PROSITE" id="PS50835">
    <property type="entry name" value="IG_LIKE"/>
    <property type="match status" value="1"/>
</dbReference>
<evidence type="ECO:0000256" key="7">
    <source>
        <dbReference type="SAM" id="SignalP"/>
    </source>
</evidence>
<evidence type="ECO:0000256" key="6">
    <source>
        <dbReference type="ARBA" id="ARBA00043266"/>
    </source>
</evidence>
<feature type="non-terminal residue" evidence="9">
    <location>
        <position position="164"/>
    </location>
</feature>
<keyword evidence="6" id="KW-1279">T cell receptor</keyword>
<dbReference type="InterPro" id="IPR013783">
    <property type="entry name" value="Ig-like_fold"/>
</dbReference>
<dbReference type="PANTHER" id="PTHR19343">
    <property type="entry name" value="T CELL RECEPTOR ALPHA VARIABLE 1-2"/>
    <property type="match status" value="1"/>
</dbReference>
<dbReference type="InterPro" id="IPR013106">
    <property type="entry name" value="Ig_V-set"/>
</dbReference>
<dbReference type="GO" id="GO:0042605">
    <property type="term" value="F:peptide antigen binding"/>
    <property type="evidence" value="ECO:0007669"/>
    <property type="project" value="TreeGrafter"/>
</dbReference>
<dbReference type="GO" id="GO:0002250">
    <property type="term" value="P:adaptive immune response"/>
    <property type="evidence" value="ECO:0007669"/>
    <property type="project" value="UniProtKB-KW"/>
</dbReference>
<dbReference type="GO" id="GO:0042101">
    <property type="term" value="C:T cell receptor complex"/>
    <property type="evidence" value="ECO:0007669"/>
    <property type="project" value="UniProtKB-KW"/>
</dbReference>
<feature type="domain" description="Ig-like" evidence="8">
    <location>
        <begin position="14"/>
        <end position="101"/>
    </location>
</feature>
<dbReference type="AlphaFoldDB" id="Q90XW9"/>
<dbReference type="EMBL" id="AF336091">
    <property type="protein sequence ID" value="AAK97359.1"/>
    <property type="molecule type" value="mRNA"/>
</dbReference>
<proteinExistence type="evidence at transcript level"/>
<organism evidence="9">
    <name type="scientific">Orectolobus maculatus</name>
    <name type="common">spotted wobbegong</name>
    <dbReference type="NCBI Taxonomy" id="168098"/>
    <lineage>
        <taxon>Eukaryota</taxon>
        <taxon>Metazoa</taxon>
        <taxon>Chordata</taxon>
        <taxon>Craniata</taxon>
        <taxon>Vertebrata</taxon>
        <taxon>Chondrichthyes</taxon>
        <taxon>Elasmobranchii</taxon>
        <taxon>Galeomorphii</taxon>
        <taxon>Galeoidea</taxon>
        <taxon>Orectolobiformes</taxon>
        <taxon>Orectolobidae</taxon>
        <taxon>Orectolobus</taxon>
    </lineage>
</organism>
<dbReference type="Pfam" id="PF07686">
    <property type="entry name" value="V-set"/>
    <property type="match status" value="1"/>
</dbReference>
<keyword evidence="2" id="KW-0391">Immunity</keyword>